<comment type="catalytic activity">
    <reaction evidence="3">
        <text>L-tyrosyl-[protein] + ATP = O-(5'-adenylyl)-L-tyrosyl-[protein] + diphosphate</text>
        <dbReference type="Rhea" id="RHEA:54288"/>
        <dbReference type="Rhea" id="RHEA-COMP:10136"/>
        <dbReference type="Rhea" id="RHEA-COMP:13846"/>
        <dbReference type="ChEBI" id="CHEBI:30616"/>
        <dbReference type="ChEBI" id="CHEBI:33019"/>
        <dbReference type="ChEBI" id="CHEBI:46858"/>
        <dbReference type="ChEBI" id="CHEBI:83624"/>
        <dbReference type="EC" id="2.7.7.108"/>
    </reaction>
</comment>
<comment type="catalytic activity">
    <reaction evidence="2">
        <text>O-(5'-adenylyl)-L-tyrosyl-[protein] + ATP = O-[5'-(adenylyl-(5'-&gt;3')-adenylyl)]-L-tyrosyl-[protein] + diphosphate</text>
        <dbReference type="Rhea" id="RHEA:66528"/>
        <dbReference type="Rhea" id="RHEA-COMP:13846"/>
        <dbReference type="Rhea" id="RHEA-COMP:17046"/>
        <dbReference type="ChEBI" id="CHEBI:30616"/>
        <dbReference type="ChEBI" id="CHEBI:33019"/>
        <dbReference type="ChEBI" id="CHEBI:83624"/>
        <dbReference type="ChEBI" id="CHEBI:167160"/>
    </reaction>
</comment>
<sequence>MEKKNNINRKELNRKELAINFAKSLGYLDIEKIILFGSVACGEDKKDSDIDILIIIHDENKIEKEAYNKVSNFLLETMEYISVKIKNINYYNLHKNKSLFFKNIKNECVLIGGSGTTI</sequence>
<keyword evidence="5" id="KW-0808">Transferase</keyword>
<dbReference type="InterPro" id="IPR041633">
    <property type="entry name" value="Polbeta"/>
</dbReference>
<dbReference type="PANTHER" id="PTHR33933">
    <property type="entry name" value="NUCLEOTIDYLTRANSFERASE"/>
    <property type="match status" value="1"/>
</dbReference>
<feature type="domain" description="Polymerase beta nucleotidyltransferase" evidence="4">
    <location>
        <begin position="28"/>
        <end position="110"/>
    </location>
</feature>
<dbReference type="PATRIC" id="fig|49547.3.peg.1015"/>
<dbReference type="RefSeq" id="WP_084269499.1">
    <property type="nucleotide sequence ID" value="NZ_LWMV01000163.1"/>
</dbReference>
<evidence type="ECO:0000256" key="2">
    <source>
        <dbReference type="ARBA" id="ARBA00047518"/>
    </source>
</evidence>
<dbReference type="Gene3D" id="3.30.460.10">
    <property type="entry name" value="Beta Polymerase, domain 2"/>
    <property type="match status" value="1"/>
</dbReference>
<dbReference type="Proteomes" id="UP000077245">
    <property type="component" value="Unassembled WGS sequence"/>
</dbReference>
<dbReference type="InterPro" id="IPR052548">
    <property type="entry name" value="Type_VII_TA_antitoxin"/>
</dbReference>
<evidence type="ECO:0000256" key="1">
    <source>
        <dbReference type="ARBA" id="ARBA00034531"/>
    </source>
</evidence>
<organism evidence="5 6">
    <name type="scientific">Methanobrevibacter curvatus</name>
    <dbReference type="NCBI Taxonomy" id="49547"/>
    <lineage>
        <taxon>Archaea</taxon>
        <taxon>Methanobacteriati</taxon>
        <taxon>Methanobacteriota</taxon>
        <taxon>Methanomada group</taxon>
        <taxon>Methanobacteria</taxon>
        <taxon>Methanobacteriales</taxon>
        <taxon>Methanobacteriaceae</taxon>
        <taxon>Methanobrevibacter</taxon>
    </lineage>
</organism>
<dbReference type="InterPro" id="IPR043519">
    <property type="entry name" value="NT_sf"/>
</dbReference>
<comment type="caution">
    <text evidence="5">The sequence shown here is derived from an EMBL/GenBank/DDBJ whole genome shotgun (WGS) entry which is preliminary data.</text>
</comment>
<name>A0A166B043_9EURY</name>
<evidence type="ECO:0000259" key="4">
    <source>
        <dbReference type="Pfam" id="PF18765"/>
    </source>
</evidence>
<reference evidence="5 6" key="1">
    <citation type="submission" date="2016-04" db="EMBL/GenBank/DDBJ databases">
        <title>Genome sequence of Methanobrevibacter curvatus DSM 11111.</title>
        <authorList>
            <person name="Poehlein A."/>
            <person name="Seedorf H."/>
            <person name="Daniel R."/>
        </authorList>
    </citation>
    <scope>NUCLEOTIDE SEQUENCE [LARGE SCALE GENOMIC DNA]</scope>
    <source>
        <strain evidence="5 6">DSM 11111</strain>
    </source>
</reference>
<dbReference type="PANTHER" id="PTHR33933:SF1">
    <property type="entry name" value="PROTEIN ADENYLYLTRANSFERASE MNTA-RELATED"/>
    <property type="match status" value="1"/>
</dbReference>
<accession>A0A166B043</accession>
<dbReference type="Pfam" id="PF18765">
    <property type="entry name" value="Polbeta"/>
    <property type="match status" value="1"/>
</dbReference>
<dbReference type="GO" id="GO:0070733">
    <property type="term" value="F:AMPylase activity"/>
    <property type="evidence" value="ECO:0007669"/>
    <property type="project" value="UniProtKB-EC"/>
</dbReference>
<gene>
    <name evidence="5" type="ORF">MBCUR_09460</name>
</gene>
<dbReference type="EMBL" id="LWMV01000163">
    <property type="protein sequence ID" value="KZX12693.1"/>
    <property type="molecule type" value="Genomic_DNA"/>
</dbReference>
<evidence type="ECO:0000313" key="5">
    <source>
        <dbReference type="EMBL" id="KZX12693.1"/>
    </source>
</evidence>
<evidence type="ECO:0000256" key="3">
    <source>
        <dbReference type="ARBA" id="ARBA00048696"/>
    </source>
</evidence>
<dbReference type="STRING" id="49547.MBCUR_09460"/>
<proteinExistence type="predicted"/>
<dbReference type="AlphaFoldDB" id="A0A166B043"/>
<dbReference type="EC" id="2.7.7.108" evidence="1"/>
<dbReference type="SUPFAM" id="SSF81301">
    <property type="entry name" value="Nucleotidyltransferase"/>
    <property type="match status" value="1"/>
</dbReference>
<dbReference type="OrthoDB" id="77708at2157"/>
<protein>
    <recommendedName>
        <fullName evidence="1">protein adenylyltransferase</fullName>
        <ecNumber evidence="1">2.7.7.108</ecNumber>
    </recommendedName>
</protein>
<evidence type="ECO:0000313" key="6">
    <source>
        <dbReference type="Proteomes" id="UP000077245"/>
    </source>
</evidence>
<keyword evidence="6" id="KW-1185">Reference proteome</keyword>